<dbReference type="InterPro" id="IPR036388">
    <property type="entry name" value="WH-like_DNA-bd_sf"/>
</dbReference>
<keyword evidence="3" id="KW-0539">Nucleus</keyword>
<dbReference type="GO" id="GO:0030154">
    <property type="term" value="P:cell differentiation"/>
    <property type="evidence" value="ECO:0007669"/>
    <property type="project" value="TreeGrafter"/>
</dbReference>
<gene>
    <name evidence="8" type="ORF">BOKJ2_LOCUS6497</name>
</gene>
<name>A0A811KIW1_9BILA</name>
<dbReference type="SUPFAM" id="SSF47769">
    <property type="entry name" value="SAM/Pointed domain"/>
    <property type="match status" value="1"/>
</dbReference>
<dbReference type="InterPro" id="IPR036390">
    <property type="entry name" value="WH_DNA-bd_sf"/>
</dbReference>
<dbReference type="GO" id="GO:0005634">
    <property type="term" value="C:nucleus"/>
    <property type="evidence" value="ECO:0007669"/>
    <property type="project" value="UniProtKB-SubCell"/>
</dbReference>
<dbReference type="EMBL" id="CAJFCW020000003">
    <property type="protein sequence ID" value="CAG9105565.1"/>
    <property type="molecule type" value="Genomic_DNA"/>
</dbReference>
<dbReference type="Proteomes" id="UP000614601">
    <property type="component" value="Unassembled WGS sequence"/>
</dbReference>
<dbReference type="PROSITE" id="PS50061">
    <property type="entry name" value="ETS_DOMAIN_3"/>
    <property type="match status" value="1"/>
</dbReference>
<dbReference type="InterPro" id="IPR000418">
    <property type="entry name" value="Ets_dom"/>
</dbReference>
<evidence type="ECO:0000313" key="8">
    <source>
        <dbReference type="EMBL" id="CAD5216246.1"/>
    </source>
</evidence>
<dbReference type="Pfam" id="PF02198">
    <property type="entry name" value="SAM_PNT"/>
    <property type="match status" value="1"/>
</dbReference>
<evidence type="ECO:0000256" key="4">
    <source>
        <dbReference type="SAM" id="Coils"/>
    </source>
</evidence>
<feature type="compositionally biased region" description="Basic residues" evidence="5">
    <location>
        <begin position="705"/>
        <end position="715"/>
    </location>
</feature>
<evidence type="ECO:0000256" key="1">
    <source>
        <dbReference type="ARBA" id="ARBA00005562"/>
    </source>
</evidence>
<feature type="compositionally biased region" description="Polar residues" evidence="5">
    <location>
        <begin position="548"/>
        <end position="565"/>
    </location>
</feature>
<dbReference type="InterPro" id="IPR003118">
    <property type="entry name" value="Pointed_dom"/>
</dbReference>
<dbReference type="Gene3D" id="1.10.150.50">
    <property type="entry name" value="Transcription Factor, Ets-1"/>
    <property type="match status" value="1"/>
</dbReference>
<organism evidence="8 9">
    <name type="scientific">Bursaphelenchus okinawaensis</name>
    <dbReference type="NCBI Taxonomy" id="465554"/>
    <lineage>
        <taxon>Eukaryota</taxon>
        <taxon>Metazoa</taxon>
        <taxon>Ecdysozoa</taxon>
        <taxon>Nematoda</taxon>
        <taxon>Chromadorea</taxon>
        <taxon>Rhabditida</taxon>
        <taxon>Tylenchina</taxon>
        <taxon>Tylenchomorpha</taxon>
        <taxon>Aphelenchoidea</taxon>
        <taxon>Aphelenchoididae</taxon>
        <taxon>Bursaphelenchus</taxon>
    </lineage>
</organism>
<feature type="region of interest" description="Disordered" evidence="5">
    <location>
        <begin position="541"/>
        <end position="565"/>
    </location>
</feature>
<evidence type="ECO:0000259" key="6">
    <source>
        <dbReference type="PROSITE" id="PS50061"/>
    </source>
</evidence>
<dbReference type="InterPro" id="IPR046328">
    <property type="entry name" value="ETS_fam"/>
</dbReference>
<evidence type="ECO:0000256" key="5">
    <source>
        <dbReference type="SAM" id="MobiDB-lite"/>
    </source>
</evidence>
<dbReference type="GO" id="GO:0043565">
    <property type="term" value="F:sequence-specific DNA binding"/>
    <property type="evidence" value="ECO:0007669"/>
    <property type="project" value="InterPro"/>
</dbReference>
<feature type="domain" description="PNT" evidence="7">
    <location>
        <begin position="445"/>
        <end position="531"/>
    </location>
</feature>
<keyword evidence="9" id="KW-1185">Reference proteome</keyword>
<dbReference type="PANTHER" id="PTHR11849">
    <property type="entry name" value="ETS"/>
    <property type="match status" value="1"/>
</dbReference>
<reference evidence="8" key="1">
    <citation type="submission" date="2020-09" db="EMBL/GenBank/DDBJ databases">
        <authorList>
            <person name="Kikuchi T."/>
        </authorList>
    </citation>
    <scope>NUCLEOTIDE SEQUENCE</scope>
    <source>
        <strain evidence="8">SH1</strain>
    </source>
</reference>
<dbReference type="SMART" id="SM00413">
    <property type="entry name" value="ETS"/>
    <property type="match status" value="1"/>
</dbReference>
<protein>
    <recommendedName>
        <fullName evidence="10">ETS domain-containing protein</fullName>
    </recommendedName>
</protein>
<dbReference type="EMBL" id="CAJFDH010000003">
    <property type="protein sequence ID" value="CAD5216246.1"/>
    <property type="molecule type" value="Genomic_DNA"/>
</dbReference>
<dbReference type="Pfam" id="PF00178">
    <property type="entry name" value="Ets"/>
    <property type="match status" value="1"/>
</dbReference>
<comment type="similarity">
    <text evidence="1 3">Belongs to the ETS family.</text>
</comment>
<dbReference type="PROSITE" id="PS51433">
    <property type="entry name" value="PNT"/>
    <property type="match status" value="1"/>
</dbReference>
<comment type="caution">
    <text evidence="8">The sequence shown here is derived from an EMBL/GenBank/DDBJ whole genome shotgun (WGS) entry which is preliminary data.</text>
</comment>
<dbReference type="InterPro" id="IPR013761">
    <property type="entry name" value="SAM/pointed_sf"/>
</dbReference>
<feature type="region of interest" description="Disordered" evidence="5">
    <location>
        <begin position="216"/>
        <end position="237"/>
    </location>
</feature>
<dbReference type="Gene3D" id="1.10.10.10">
    <property type="entry name" value="Winged helix-like DNA-binding domain superfamily/Winged helix DNA-binding domain"/>
    <property type="match status" value="1"/>
</dbReference>
<keyword evidence="4" id="KW-0175">Coiled coil</keyword>
<dbReference type="GO" id="GO:0000981">
    <property type="term" value="F:DNA-binding transcription factor activity, RNA polymerase II-specific"/>
    <property type="evidence" value="ECO:0007669"/>
    <property type="project" value="TreeGrafter"/>
</dbReference>
<dbReference type="PANTHER" id="PTHR11849:SF190">
    <property type="entry name" value="ETS-DOMAIN PROTEIN"/>
    <property type="match status" value="1"/>
</dbReference>
<feature type="coiled-coil region" evidence="4">
    <location>
        <begin position="631"/>
        <end position="658"/>
    </location>
</feature>
<evidence type="ECO:0000313" key="9">
    <source>
        <dbReference type="Proteomes" id="UP000614601"/>
    </source>
</evidence>
<keyword evidence="2 3" id="KW-0238">DNA-binding</keyword>
<evidence type="ECO:0008006" key="10">
    <source>
        <dbReference type="Google" id="ProtNLM"/>
    </source>
</evidence>
<feature type="region of interest" description="Disordered" evidence="5">
    <location>
        <begin position="671"/>
        <end position="716"/>
    </location>
</feature>
<dbReference type="OrthoDB" id="8196042at2759"/>
<evidence type="ECO:0000256" key="3">
    <source>
        <dbReference type="RuleBase" id="RU004019"/>
    </source>
</evidence>
<comment type="subcellular location">
    <subcellularLocation>
        <location evidence="3">Nucleus</location>
    </subcellularLocation>
</comment>
<dbReference type="PRINTS" id="PR00454">
    <property type="entry name" value="ETSDOMAIN"/>
</dbReference>
<proteinExistence type="inferred from homology"/>
<dbReference type="SUPFAM" id="SSF46785">
    <property type="entry name" value="Winged helix' DNA-binding domain"/>
    <property type="match status" value="1"/>
</dbReference>
<feature type="domain" description="ETS" evidence="6">
    <location>
        <begin position="716"/>
        <end position="803"/>
    </location>
</feature>
<feature type="compositionally biased region" description="Basic and acidic residues" evidence="5">
    <location>
        <begin position="694"/>
        <end position="704"/>
    </location>
</feature>
<dbReference type="Proteomes" id="UP000783686">
    <property type="component" value="Unassembled WGS sequence"/>
</dbReference>
<accession>A0A811KIW1</accession>
<evidence type="ECO:0000259" key="7">
    <source>
        <dbReference type="PROSITE" id="PS51433"/>
    </source>
</evidence>
<dbReference type="AlphaFoldDB" id="A0A811KIW1"/>
<evidence type="ECO:0000256" key="2">
    <source>
        <dbReference type="ARBA" id="ARBA00023125"/>
    </source>
</evidence>
<dbReference type="SMART" id="SM00251">
    <property type="entry name" value="SAM_PNT"/>
    <property type="match status" value="1"/>
</dbReference>
<sequence>MKKYLAWNRPDPAIASSPPPVVAFDFLALRANNTANFPPESSAVAALESQSATAAAEASAPETPSTNNVADLGLGDNAAYKLKLANFFQSVQQNPSQPSIPASPVQTSNMAAALLAAAQTQLQPTQTTATNYLLAAALNTQPVQQATTTAQIDPSNVSNSQLSAAIVAAALNQAKTNESPSGQMTGAQILTACSTNKLSANNSTASSQQLAGFMGETSHSTLDSHPSAPRPHSPQLSQRRLSALDVLQYHQQQASTSGLSNFQSGFGGTNQRIALNPSGNFTLNSNGTNLAFPTTTDNLSIVAAAIANQPTQRPSVADIYAVANTAVQLQQRNECSQQASSSSISNQSDINNAIVAAAAANLTQANNLQQMVQNSPLALPQPFSPANENHQQNSQSLMGNNNNGVAALYPQLIQSLNSWPTTAAAVLLDRLGPEILKSNIPQIQKPIPNFEQVDLAKFKLKEPSEWTMDDVIAWLLDVAKRNNIPAEDLSTQFARCTGAQLLQMNEQQFCERDNNYGSLLFSEFRKLIKDDQCTLDDWIRNHHDIDSGPSTSRIQQTPTTQSNPLNTLLYSTSPLSPMAQQIQRQNNMNQTLTTLHPVAALQMQQKKQQQKNDAALQTFYATHPHLTQQTAANQMNQLQSQQRAHQQHQQALQQQQQQQILRNIQAQHSPNMSFGQHLAPPMTNGYESSSTLDDYPKVRKNKDGRPRKRSQHTKGNKLWEFIRDALKDPSTCPTIVRWEDPEQGVFRIVESEKLARLWGEKKNNQKMTYEKLSRAMRTYYEKQILVPVPKTGLYPKKLVYKFGPGAHGWTAPPQLAQACLRLQQREP</sequence>